<keyword evidence="6" id="KW-1185">Reference proteome</keyword>
<organism evidence="4 5">
    <name type="scientific">Prolixibacter denitrificans</name>
    <dbReference type="NCBI Taxonomy" id="1541063"/>
    <lineage>
        <taxon>Bacteria</taxon>
        <taxon>Pseudomonadati</taxon>
        <taxon>Bacteroidota</taxon>
        <taxon>Bacteroidia</taxon>
        <taxon>Marinilabiliales</taxon>
        <taxon>Prolixibacteraceae</taxon>
        <taxon>Prolixibacter</taxon>
    </lineage>
</organism>
<dbReference type="EMBL" id="BLAU01000001">
    <property type="protein sequence ID" value="GET21937.1"/>
    <property type="molecule type" value="Genomic_DNA"/>
</dbReference>
<dbReference type="Gene3D" id="2.60.120.560">
    <property type="entry name" value="Exo-inulinase, domain 1"/>
    <property type="match status" value="1"/>
</dbReference>
<dbReference type="Proteomes" id="UP000396862">
    <property type="component" value="Unassembled WGS sequence"/>
</dbReference>
<comment type="caution">
    <text evidence="4">The sequence shown here is derived from an EMBL/GenBank/DDBJ whole genome shotgun (WGS) entry which is preliminary data.</text>
</comment>
<evidence type="ECO:0000313" key="3">
    <source>
        <dbReference type="EMBL" id="GET21937.1"/>
    </source>
</evidence>
<accession>A0A2P8CDZ1</accession>
<evidence type="ECO:0000259" key="2">
    <source>
        <dbReference type="Pfam" id="PF06439"/>
    </source>
</evidence>
<evidence type="ECO:0000256" key="1">
    <source>
        <dbReference type="SAM" id="SignalP"/>
    </source>
</evidence>
<evidence type="ECO:0000313" key="5">
    <source>
        <dbReference type="Proteomes" id="UP000240621"/>
    </source>
</evidence>
<evidence type="ECO:0000313" key="6">
    <source>
        <dbReference type="Proteomes" id="UP000396862"/>
    </source>
</evidence>
<dbReference type="RefSeq" id="WP_106541983.1">
    <property type="nucleotide sequence ID" value="NZ_BLAU01000001.1"/>
</dbReference>
<feature type="chain" id="PRO_5015191134" evidence="1">
    <location>
        <begin position="23"/>
        <end position="217"/>
    </location>
</feature>
<feature type="domain" description="3-keto-alpha-glucoside-1,2-lyase/3-keto-2-hydroxy-glucal hydratase" evidence="2">
    <location>
        <begin position="56"/>
        <end position="212"/>
    </location>
</feature>
<reference evidence="3 6" key="2">
    <citation type="submission" date="2019-10" db="EMBL/GenBank/DDBJ databases">
        <title>Prolixibacter strains distinguished by the presence of nitrate reductase genes were adept at nitrate-dependent anaerobic corrosion of metallic iron and carbon steel.</title>
        <authorList>
            <person name="Iino T."/>
            <person name="Shono N."/>
            <person name="Ito K."/>
            <person name="Nakamura R."/>
            <person name="Sueoka K."/>
            <person name="Harayama S."/>
            <person name="Ohkuma M."/>
        </authorList>
    </citation>
    <scope>NUCLEOTIDE SEQUENCE [LARGE SCALE GENOMIC DNA]</scope>
    <source>
        <strain evidence="3 6">MIC1-1</strain>
    </source>
</reference>
<name>A0A2P8CDZ1_9BACT</name>
<sequence>MKTNRLILLIALLFSIQFPAEAQQSKVIVPDLSTVQDNQKWSAFNREISCNRNVHMDAKPGDGLLILKDVEFQNGTIELDIKGKNAPGRSFVGVAFHGMNDSTFDAVYFRPFNFKNPERNTHSVQYISAPQYGWYKLRNEYPGKYENKVAPVPEPDEWFQATIQVAYPEVKVYVNHSSEPSLVVNQISTRKKGWIALWVGNNSEGWFKNLKISPVAN</sequence>
<dbReference type="OrthoDB" id="118532at2"/>
<dbReference type="EMBL" id="PYGC01000004">
    <property type="protein sequence ID" value="PSK83180.1"/>
    <property type="molecule type" value="Genomic_DNA"/>
</dbReference>
<dbReference type="Pfam" id="PF06439">
    <property type="entry name" value="3keto-disac_hyd"/>
    <property type="match status" value="1"/>
</dbReference>
<keyword evidence="1" id="KW-0732">Signal</keyword>
<reference evidence="4 5" key="1">
    <citation type="submission" date="2018-03" db="EMBL/GenBank/DDBJ databases">
        <title>Genomic Encyclopedia of Archaeal and Bacterial Type Strains, Phase II (KMG-II): from individual species to whole genera.</title>
        <authorList>
            <person name="Goeker M."/>
        </authorList>
    </citation>
    <scope>NUCLEOTIDE SEQUENCE [LARGE SCALE GENOMIC DNA]</scope>
    <source>
        <strain evidence="4 5">DSM 27267</strain>
    </source>
</reference>
<feature type="signal peptide" evidence="1">
    <location>
        <begin position="1"/>
        <end position="22"/>
    </location>
</feature>
<dbReference type="Proteomes" id="UP000240621">
    <property type="component" value="Unassembled WGS sequence"/>
</dbReference>
<gene>
    <name evidence="4" type="ORF">CLV93_104110</name>
    <name evidence="3" type="ORF">JCM18694_21830</name>
</gene>
<proteinExistence type="predicted"/>
<evidence type="ECO:0000313" key="4">
    <source>
        <dbReference type="EMBL" id="PSK83180.1"/>
    </source>
</evidence>
<dbReference type="InterPro" id="IPR010496">
    <property type="entry name" value="AL/BT2_dom"/>
</dbReference>
<protein>
    <submittedName>
        <fullName evidence="4">Uncharacterized protein DUF1080</fullName>
    </submittedName>
</protein>
<dbReference type="AlphaFoldDB" id="A0A2P8CDZ1"/>
<dbReference type="GO" id="GO:0016787">
    <property type="term" value="F:hydrolase activity"/>
    <property type="evidence" value="ECO:0007669"/>
    <property type="project" value="InterPro"/>
</dbReference>